<evidence type="ECO:0000313" key="3">
    <source>
        <dbReference type="Proteomes" id="UP000184147"/>
    </source>
</evidence>
<dbReference type="Pfam" id="PF05050">
    <property type="entry name" value="Methyltransf_21"/>
    <property type="match status" value="1"/>
</dbReference>
<keyword evidence="3" id="KW-1185">Reference proteome</keyword>
<dbReference type="NCBIfam" id="TIGR01444">
    <property type="entry name" value="fkbM_fam"/>
    <property type="match status" value="1"/>
</dbReference>
<dbReference type="InterPro" id="IPR053202">
    <property type="entry name" value="EGF_Rcpt_Signaling_Reg"/>
</dbReference>
<dbReference type="AlphaFoldDB" id="A0A1M5CN46"/>
<dbReference type="PANTHER" id="PTHR34009:SF2">
    <property type="entry name" value="PROTEIN STAR"/>
    <property type="match status" value="1"/>
</dbReference>
<protein>
    <submittedName>
        <fullName evidence="2">Methyltransferase, FkbM family</fullName>
    </submittedName>
</protein>
<evidence type="ECO:0000313" key="2">
    <source>
        <dbReference type="EMBL" id="SHF56184.1"/>
    </source>
</evidence>
<dbReference type="GO" id="GO:0032259">
    <property type="term" value="P:methylation"/>
    <property type="evidence" value="ECO:0007669"/>
    <property type="project" value="UniProtKB-KW"/>
</dbReference>
<dbReference type="PANTHER" id="PTHR34009">
    <property type="entry name" value="PROTEIN STAR"/>
    <property type="match status" value="1"/>
</dbReference>
<evidence type="ECO:0000259" key="1">
    <source>
        <dbReference type="Pfam" id="PF05050"/>
    </source>
</evidence>
<dbReference type="GO" id="GO:0005737">
    <property type="term" value="C:cytoplasm"/>
    <property type="evidence" value="ECO:0007669"/>
    <property type="project" value="GOC"/>
</dbReference>
<dbReference type="GO" id="GO:0008168">
    <property type="term" value="F:methyltransferase activity"/>
    <property type="evidence" value="ECO:0007669"/>
    <property type="project" value="UniProtKB-KW"/>
</dbReference>
<reference evidence="2 3" key="1">
    <citation type="submission" date="2016-11" db="EMBL/GenBank/DDBJ databases">
        <authorList>
            <person name="Jaros S."/>
            <person name="Januszkiewicz K."/>
            <person name="Wedrychowicz H."/>
        </authorList>
    </citation>
    <scope>NUCLEOTIDE SEQUENCE [LARGE SCALE GENOMIC DNA]</scope>
    <source>
        <strain evidence="2 3">DSM 25660</strain>
    </source>
</reference>
<dbReference type="GO" id="GO:0016197">
    <property type="term" value="P:endosomal transport"/>
    <property type="evidence" value="ECO:0007669"/>
    <property type="project" value="TreeGrafter"/>
</dbReference>
<keyword evidence="2" id="KW-0489">Methyltransferase</keyword>
<keyword evidence="2" id="KW-0808">Transferase</keyword>
<dbReference type="EMBL" id="FQVQ01000012">
    <property type="protein sequence ID" value="SHF56184.1"/>
    <property type="molecule type" value="Genomic_DNA"/>
</dbReference>
<dbReference type="InterPro" id="IPR029063">
    <property type="entry name" value="SAM-dependent_MTases_sf"/>
</dbReference>
<dbReference type="SUPFAM" id="SSF53335">
    <property type="entry name" value="S-adenosyl-L-methionine-dependent methyltransferases"/>
    <property type="match status" value="1"/>
</dbReference>
<gene>
    <name evidence="2" type="ORF">SAMN05444377_11271</name>
</gene>
<dbReference type="Gene3D" id="3.40.50.150">
    <property type="entry name" value="Vaccinia Virus protein VP39"/>
    <property type="match status" value="1"/>
</dbReference>
<organism evidence="2 3">
    <name type="scientific">Flavobacterium fontis</name>
    <dbReference type="NCBI Taxonomy" id="1124188"/>
    <lineage>
        <taxon>Bacteria</taxon>
        <taxon>Pseudomonadati</taxon>
        <taxon>Bacteroidota</taxon>
        <taxon>Flavobacteriia</taxon>
        <taxon>Flavobacteriales</taxon>
        <taxon>Flavobacteriaceae</taxon>
        <taxon>Flavobacterium</taxon>
    </lineage>
</organism>
<dbReference type="OrthoDB" id="9801609at2"/>
<name>A0A1M5CN46_9FLAO</name>
<dbReference type="Proteomes" id="UP000184147">
    <property type="component" value="Unassembled WGS sequence"/>
</dbReference>
<dbReference type="STRING" id="1124188.SAMN05444377_11271"/>
<dbReference type="GO" id="GO:0005886">
    <property type="term" value="C:plasma membrane"/>
    <property type="evidence" value="ECO:0007669"/>
    <property type="project" value="TreeGrafter"/>
</dbReference>
<sequence>MIANKIREFIYRRYNISFSKAGEDMQLMKLIIHRTPGVYVDIGCWHPVKASNTYLFYIHGWKGICIDPNPELRPLYQKFRPTDIFENCALGSQDLNLKYYMLPDSSMNTLDYGFIEKRELQSQIQQVLDVPTIPLATILERHLQPGDRLDFFDVDVEGYDLEVLKTNDWERFRPRFLVVESDLPLKEDLVSEMHDYLVSVGYTIIGKVVTKGNLGNTFYIDNRL</sequence>
<feature type="domain" description="Methyltransferase FkbM" evidence="1">
    <location>
        <begin position="47"/>
        <end position="203"/>
    </location>
</feature>
<proteinExistence type="predicted"/>
<dbReference type="GO" id="GO:0006888">
    <property type="term" value="P:endoplasmic reticulum to Golgi vesicle-mediated transport"/>
    <property type="evidence" value="ECO:0007669"/>
    <property type="project" value="TreeGrafter"/>
</dbReference>
<dbReference type="InterPro" id="IPR006342">
    <property type="entry name" value="FkbM_mtfrase"/>
</dbReference>
<accession>A0A1M5CN46</accession>
<dbReference type="RefSeq" id="WP_073364016.1">
    <property type="nucleotide sequence ID" value="NZ_FQVQ01000012.1"/>
</dbReference>